<comment type="caution">
    <text evidence="2">The sequence shown here is derived from an EMBL/GenBank/DDBJ whole genome shotgun (WGS) entry which is preliminary data.</text>
</comment>
<organism evidence="2 3">
    <name type="scientific">Mongoliibacter ruber</name>
    <dbReference type="NCBI Taxonomy" id="1750599"/>
    <lineage>
        <taxon>Bacteria</taxon>
        <taxon>Pseudomonadati</taxon>
        <taxon>Bacteroidota</taxon>
        <taxon>Cytophagia</taxon>
        <taxon>Cytophagales</taxon>
        <taxon>Cyclobacteriaceae</taxon>
        <taxon>Mongoliibacter</taxon>
    </lineage>
</organism>
<feature type="chain" id="PRO_5015779607" evidence="1">
    <location>
        <begin position="22"/>
        <end position="292"/>
    </location>
</feature>
<dbReference type="InterPro" id="IPR003737">
    <property type="entry name" value="GlcNAc_PI_deacetylase-related"/>
</dbReference>
<dbReference type="PANTHER" id="PTHR12993:SF30">
    <property type="entry name" value="N-ACETYL-ALPHA-D-GLUCOSAMINYL L-MALATE DEACETYLASE 1"/>
    <property type="match status" value="1"/>
</dbReference>
<dbReference type="Gene3D" id="3.40.50.10320">
    <property type="entry name" value="LmbE-like"/>
    <property type="match status" value="1"/>
</dbReference>
<accession>A0A2T0WQT8</accession>
<dbReference type="AlphaFoldDB" id="A0A2T0WQT8"/>
<dbReference type="Pfam" id="PF02585">
    <property type="entry name" value="PIG-L"/>
    <property type="match status" value="1"/>
</dbReference>
<dbReference type="SUPFAM" id="SSF102588">
    <property type="entry name" value="LmbE-like"/>
    <property type="match status" value="1"/>
</dbReference>
<dbReference type="RefSeq" id="WP_106132821.1">
    <property type="nucleotide sequence ID" value="NZ_PVTR01000003.1"/>
</dbReference>
<evidence type="ECO:0000256" key="1">
    <source>
        <dbReference type="SAM" id="SignalP"/>
    </source>
</evidence>
<dbReference type="EMBL" id="PVTR01000003">
    <property type="protein sequence ID" value="PRY89035.1"/>
    <property type="molecule type" value="Genomic_DNA"/>
</dbReference>
<dbReference type="PANTHER" id="PTHR12993">
    <property type="entry name" value="N-ACETYLGLUCOSAMINYL-PHOSPHATIDYLINOSITOL DE-N-ACETYLASE-RELATED"/>
    <property type="match status" value="1"/>
</dbReference>
<dbReference type="GO" id="GO:0016811">
    <property type="term" value="F:hydrolase activity, acting on carbon-nitrogen (but not peptide) bonds, in linear amides"/>
    <property type="evidence" value="ECO:0007669"/>
    <property type="project" value="TreeGrafter"/>
</dbReference>
<evidence type="ECO:0000313" key="2">
    <source>
        <dbReference type="EMBL" id="PRY89035.1"/>
    </source>
</evidence>
<dbReference type="Proteomes" id="UP000238157">
    <property type="component" value="Unassembled WGS sequence"/>
</dbReference>
<keyword evidence="1" id="KW-0732">Signal</keyword>
<sequence>MKNTFLLFLLLFGCFYIPVNAQEKPIKILMIGAHPDDCDIKGGGTAALFAKMGHQVKFISVTNGDAGHMDMGGGVLAKRRVAESQESAKRLGITYDVLDHHDGELLATLPIRLEIIRKIREWDADVVISHRANDYHPDHRYTAILVQDAAFMVGVPNIAADTPPLKKNPVFLYFQDNFQKPYPFQADIAIDISEVIDQKIHAMDAHESQFYEWLPWIANDPDPIPEGKEARLAWLKKKRTSAPQSKVKEALEKWYGKEKASAVQFAEAFEICEYGTQPGKEEIRRLFPMLPR</sequence>
<dbReference type="InterPro" id="IPR024078">
    <property type="entry name" value="LmbE-like_dom_sf"/>
</dbReference>
<evidence type="ECO:0000313" key="3">
    <source>
        <dbReference type="Proteomes" id="UP000238157"/>
    </source>
</evidence>
<gene>
    <name evidence="2" type="ORF">CLW00_103155</name>
</gene>
<keyword evidence="3" id="KW-1185">Reference proteome</keyword>
<name>A0A2T0WQT8_9BACT</name>
<protein>
    <submittedName>
        <fullName evidence="2">LmbE family N-acetylglucosaminyl deacetylase</fullName>
    </submittedName>
</protein>
<reference evidence="2 3" key="1">
    <citation type="submission" date="2018-03" db="EMBL/GenBank/DDBJ databases">
        <title>Genomic Encyclopedia of Archaeal and Bacterial Type Strains, Phase II (KMG-II): from individual species to whole genera.</title>
        <authorList>
            <person name="Goeker M."/>
        </authorList>
    </citation>
    <scope>NUCLEOTIDE SEQUENCE [LARGE SCALE GENOMIC DNA]</scope>
    <source>
        <strain evidence="2 3">DSM 27929</strain>
    </source>
</reference>
<dbReference type="OrthoDB" id="9790023at2"/>
<feature type="signal peptide" evidence="1">
    <location>
        <begin position="1"/>
        <end position="21"/>
    </location>
</feature>
<proteinExistence type="predicted"/>